<feature type="domain" description="Transglycosylase SLT" evidence="2">
    <location>
        <begin position="40"/>
        <end position="337"/>
    </location>
</feature>
<organism evidence="3 4">
    <name type="scientific">Rhodoplanes azumiensis</name>
    <dbReference type="NCBI Taxonomy" id="1897628"/>
    <lineage>
        <taxon>Bacteria</taxon>
        <taxon>Pseudomonadati</taxon>
        <taxon>Pseudomonadota</taxon>
        <taxon>Alphaproteobacteria</taxon>
        <taxon>Hyphomicrobiales</taxon>
        <taxon>Nitrobacteraceae</taxon>
        <taxon>Rhodoplanes</taxon>
    </lineage>
</organism>
<dbReference type="InterPro" id="IPR002477">
    <property type="entry name" value="Peptidoglycan-bd-like"/>
</dbReference>
<evidence type="ECO:0000259" key="1">
    <source>
        <dbReference type="Pfam" id="PF01471"/>
    </source>
</evidence>
<dbReference type="EMBL" id="JBHUIW010000001">
    <property type="protein sequence ID" value="MFD2180687.1"/>
    <property type="molecule type" value="Genomic_DNA"/>
</dbReference>
<gene>
    <name evidence="3" type="ORF">ACFSOX_00840</name>
</gene>
<dbReference type="InterPro" id="IPR036366">
    <property type="entry name" value="PGBDSf"/>
</dbReference>
<dbReference type="Proteomes" id="UP001597314">
    <property type="component" value="Unassembled WGS sequence"/>
</dbReference>
<dbReference type="Pfam" id="PF13406">
    <property type="entry name" value="SLT_2"/>
    <property type="match status" value="1"/>
</dbReference>
<dbReference type="Gene3D" id="1.10.101.10">
    <property type="entry name" value="PGBD-like superfamily/PGBD"/>
    <property type="match status" value="1"/>
</dbReference>
<dbReference type="Pfam" id="PF01471">
    <property type="entry name" value="PG_binding_1"/>
    <property type="match status" value="1"/>
</dbReference>
<keyword evidence="4" id="KW-1185">Reference proteome</keyword>
<dbReference type="InterPro" id="IPR031304">
    <property type="entry name" value="SLT_2"/>
</dbReference>
<dbReference type="InterPro" id="IPR036365">
    <property type="entry name" value="PGBD-like_sf"/>
</dbReference>
<dbReference type="SUPFAM" id="SSF47090">
    <property type="entry name" value="PGBD-like"/>
    <property type="match status" value="1"/>
</dbReference>
<dbReference type="CDD" id="cd13399">
    <property type="entry name" value="Slt35-like"/>
    <property type="match status" value="1"/>
</dbReference>
<dbReference type="InterPro" id="IPR011970">
    <property type="entry name" value="MltB_2"/>
</dbReference>
<protein>
    <submittedName>
        <fullName evidence="3">Lytic murein transglycosylase</fullName>
    </submittedName>
</protein>
<dbReference type="Gene3D" id="1.10.530.10">
    <property type="match status" value="1"/>
</dbReference>
<sequence>MDAARTGVPTALTRRAFAVAVAAGLAAVLPVGGEVAAAPSFDQWRASFRAKALRRGVSGETYDRVMTGLKPDTGVYALQRAQPEFQEELWQYLNRRVSDWRIVTGRQRAAEQRALLDRIEREYRVDRFIVLALWGVESSYGDVIDNRKYMRPVLPALAALAYGEPRRRAYWEQELINALIIVDRGWGDPDQMIGSWAGAMGHTQWMPEVWLNMGVDFDGDGRISPFGRPDDALAGAARYLLVRGKYAQGEAWGCEARLPAGFNMRLADRRTYRTYAKWAELGVTRADGAPFAHPGHQVRLTVPEPGGPAFLIGRNFQSVHAYNPAFSYALSIVHLADRLRGQGPFVQGFPGGERTPTLAEVQEIQRRLTAAGFDTGGSDGRVGSTTMKAVAAFQRKAGMEVDGYAGLKVLARLRQGG</sequence>
<dbReference type="InterPro" id="IPR043426">
    <property type="entry name" value="MltB-like"/>
</dbReference>
<accession>A0ABW5AE36</accession>
<dbReference type="SUPFAM" id="SSF53955">
    <property type="entry name" value="Lysozyme-like"/>
    <property type="match status" value="1"/>
</dbReference>
<dbReference type="Gene3D" id="1.10.8.350">
    <property type="entry name" value="Bacterial muramidase"/>
    <property type="match status" value="1"/>
</dbReference>
<name>A0ABW5AE36_9BRAD</name>
<dbReference type="PANTHER" id="PTHR30163">
    <property type="entry name" value="MEMBRANE-BOUND LYTIC MUREIN TRANSGLYCOSYLASE B"/>
    <property type="match status" value="1"/>
</dbReference>
<evidence type="ECO:0000313" key="3">
    <source>
        <dbReference type="EMBL" id="MFD2180687.1"/>
    </source>
</evidence>
<evidence type="ECO:0000313" key="4">
    <source>
        <dbReference type="Proteomes" id="UP001597314"/>
    </source>
</evidence>
<reference evidence="4" key="1">
    <citation type="journal article" date="2019" name="Int. J. Syst. Evol. Microbiol.">
        <title>The Global Catalogue of Microorganisms (GCM) 10K type strain sequencing project: providing services to taxonomists for standard genome sequencing and annotation.</title>
        <authorList>
            <consortium name="The Broad Institute Genomics Platform"/>
            <consortium name="The Broad Institute Genome Sequencing Center for Infectious Disease"/>
            <person name="Wu L."/>
            <person name="Ma J."/>
        </authorList>
    </citation>
    <scope>NUCLEOTIDE SEQUENCE [LARGE SCALE GENOMIC DNA]</scope>
    <source>
        <strain evidence="4">CGMCC 1.6774</strain>
    </source>
</reference>
<evidence type="ECO:0000259" key="2">
    <source>
        <dbReference type="Pfam" id="PF13406"/>
    </source>
</evidence>
<comment type="caution">
    <text evidence="3">The sequence shown here is derived from an EMBL/GenBank/DDBJ whole genome shotgun (WGS) entry which is preliminary data.</text>
</comment>
<dbReference type="InterPro" id="IPR023346">
    <property type="entry name" value="Lysozyme-like_dom_sf"/>
</dbReference>
<dbReference type="PANTHER" id="PTHR30163:SF8">
    <property type="entry name" value="LYTIC MUREIN TRANSGLYCOSYLASE"/>
    <property type="match status" value="1"/>
</dbReference>
<proteinExistence type="predicted"/>
<dbReference type="RefSeq" id="WP_378476090.1">
    <property type="nucleotide sequence ID" value="NZ_JBHUIW010000001.1"/>
</dbReference>
<feature type="domain" description="Peptidoglycan binding-like" evidence="1">
    <location>
        <begin position="359"/>
        <end position="413"/>
    </location>
</feature>
<dbReference type="NCBIfam" id="TIGR02283">
    <property type="entry name" value="MltB_2"/>
    <property type="match status" value="1"/>
</dbReference>